<dbReference type="EMBL" id="BOPG01000133">
    <property type="protein sequence ID" value="GIJ64851.1"/>
    <property type="molecule type" value="Genomic_DNA"/>
</dbReference>
<evidence type="ECO:0000313" key="1">
    <source>
        <dbReference type="EMBL" id="GIJ64851.1"/>
    </source>
</evidence>
<dbReference type="AlphaFoldDB" id="A0A8J3ZNL9"/>
<keyword evidence="2" id="KW-1185">Reference proteome</keyword>
<evidence type="ECO:0000313" key="2">
    <source>
        <dbReference type="Proteomes" id="UP000612585"/>
    </source>
</evidence>
<organism evidence="1 2">
    <name type="scientific">Virgisporangium aurantiacum</name>
    <dbReference type="NCBI Taxonomy" id="175570"/>
    <lineage>
        <taxon>Bacteria</taxon>
        <taxon>Bacillati</taxon>
        <taxon>Actinomycetota</taxon>
        <taxon>Actinomycetes</taxon>
        <taxon>Micromonosporales</taxon>
        <taxon>Micromonosporaceae</taxon>
        <taxon>Virgisporangium</taxon>
    </lineage>
</organism>
<name>A0A8J3ZNL9_9ACTN</name>
<dbReference type="Proteomes" id="UP000612585">
    <property type="component" value="Unassembled WGS sequence"/>
</dbReference>
<accession>A0A8J3ZNL9</accession>
<sequence length="73" mass="7845">MKVRFRLMACLRDCRLVDYHVEGRQSFYALTRSELLDLLTAAEGVLAATGAAVVLCPAYGSGEPAAAVEAVTR</sequence>
<evidence type="ECO:0008006" key="3">
    <source>
        <dbReference type="Google" id="ProtNLM"/>
    </source>
</evidence>
<proteinExistence type="predicted"/>
<gene>
    <name evidence="1" type="ORF">Vau01_123670</name>
</gene>
<reference evidence="1" key="1">
    <citation type="submission" date="2021-01" db="EMBL/GenBank/DDBJ databases">
        <title>Whole genome shotgun sequence of Virgisporangium aurantiacum NBRC 16421.</title>
        <authorList>
            <person name="Komaki H."/>
            <person name="Tamura T."/>
        </authorList>
    </citation>
    <scope>NUCLEOTIDE SEQUENCE</scope>
    <source>
        <strain evidence="1">NBRC 16421</strain>
    </source>
</reference>
<protein>
    <recommendedName>
        <fullName evidence="3">ArsR family transcriptional regulator</fullName>
    </recommendedName>
</protein>
<comment type="caution">
    <text evidence="1">The sequence shown here is derived from an EMBL/GenBank/DDBJ whole genome shotgun (WGS) entry which is preliminary data.</text>
</comment>